<organism evidence="2 3">
    <name type="scientific">Trametes cubensis</name>
    <dbReference type="NCBI Taxonomy" id="1111947"/>
    <lineage>
        <taxon>Eukaryota</taxon>
        <taxon>Fungi</taxon>
        <taxon>Dikarya</taxon>
        <taxon>Basidiomycota</taxon>
        <taxon>Agaricomycotina</taxon>
        <taxon>Agaricomycetes</taxon>
        <taxon>Polyporales</taxon>
        <taxon>Polyporaceae</taxon>
        <taxon>Trametes</taxon>
    </lineage>
</organism>
<feature type="compositionally biased region" description="Basic and acidic residues" evidence="1">
    <location>
        <begin position="281"/>
        <end position="299"/>
    </location>
</feature>
<dbReference type="EMBL" id="JAPEVG010000102">
    <property type="protein sequence ID" value="KAJ8483025.1"/>
    <property type="molecule type" value="Genomic_DNA"/>
</dbReference>
<sequence>MFWSDHPEGNYVMIEPNVKFMLYTDRAKKYPPPAYYERPPPPIQKALPLDKMRFYPSRRLQNAMWGGPWNHTVADDLDSFSHVFLHSVLLRSKRRKDGSAGSLGWAYAALGKTHPQKLLDWRDEVEQGIWRTSEGVKKKRKEGKEPNPATLDAISDELFKLFKVNIGQHGLEREIASGYAYGEKRTVQERAKDHYEQYTQALETLAKAADAACAKVEEAKREKAEKKAAKKAKQAEEAAKREQDERAAAAAETDKVDSQDATEGDAQDIEMETGTGGEAEDGSKGESNKEEDDVRVRTEPAEPFAALRVKYWDKMTGTRTRDVQTRLWRLSFREGMLSDCQFVARAVLVATERRSSFSHPNIRAVCPSNARMPRYTQQHLWVDGSLGAQRLQPSSKEKCTPPHRDGSTRHQKALADDLESFTKVFILTILRRRKRDRELVREECALLRLFNDAPERSLSNIAGEVEKRLSAVQLAATSWLPGDDKESRGRGLYRVCRGLLALMDLHRKHGRVSVKRTELQQIHTKPKINGDQWAADLYLLYQACMENLEVKGELACLRVKSVSS</sequence>
<dbReference type="Proteomes" id="UP001215151">
    <property type="component" value="Unassembled WGS sequence"/>
</dbReference>
<feature type="compositionally biased region" description="Acidic residues" evidence="1">
    <location>
        <begin position="260"/>
        <end position="271"/>
    </location>
</feature>
<feature type="region of interest" description="Disordered" evidence="1">
    <location>
        <begin position="227"/>
        <end position="299"/>
    </location>
</feature>
<evidence type="ECO:0000313" key="2">
    <source>
        <dbReference type="EMBL" id="KAJ8483025.1"/>
    </source>
</evidence>
<comment type="caution">
    <text evidence="2">The sequence shown here is derived from an EMBL/GenBank/DDBJ whole genome shotgun (WGS) entry which is preliminary data.</text>
</comment>
<keyword evidence="3" id="KW-1185">Reference proteome</keyword>
<accession>A0AAD7XE43</accession>
<evidence type="ECO:0000256" key="1">
    <source>
        <dbReference type="SAM" id="MobiDB-lite"/>
    </source>
</evidence>
<evidence type="ECO:0000313" key="3">
    <source>
        <dbReference type="Proteomes" id="UP001215151"/>
    </source>
</evidence>
<feature type="compositionally biased region" description="Basic and acidic residues" evidence="1">
    <location>
        <begin position="227"/>
        <end position="258"/>
    </location>
</feature>
<proteinExistence type="predicted"/>
<name>A0AAD7XE43_9APHY</name>
<dbReference type="AlphaFoldDB" id="A0AAD7XE43"/>
<reference evidence="2" key="1">
    <citation type="submission" date="2022-11" db="EMBL/GenBank/DDBJ databases">
        <title>Genome Sequence of Cubamyces cubensis.</title>
        <authorList>
            <person name="Buettner E."/>
        </authorList>
    </citation>
    <scope>NUCLEOTIDE SEQUENCE</scope>
    <source>
        <strain evidence="2">MPL-01</strain>
    </source>
</reference>
<gene>
    <name evidence="2" type="ORF">ONZ51_g4965</name>
</gene>
<protein>
    <submittedName>
        <fullName evidence="2">Uncharacterized protein</fullName>
    </submittedName>
</protein>